<reference evidence="4 5" key="1">
    <citation type="journal article" date="2015" name="Environ. Microbiol.">
        <title>Metagenome sequence of Elaphomyces granulatus from sporocarp tissue reveals Ascomycota ectomycorrhizal fingerprints of genome expansion and a Proteobacteria-rich microbiome.</title>
        <authorList>
            <person name="Quandt C.A."/>
            <person name="Kohler A."/>
            <person name="Hesse C.N."/>
            <person name="Sharpton T.J."/>
            <person name="Martin F."/>
            <person name="Spatafora J.W."/>
        </authorList>
    </citation>
    <scope>NUCLEOTIDE SEQUENCE [LARGE SCALE GENOMIC DNA]</scope>
    <source>
        <strain evidence="4 5">OSC145934</strain>
    </source>
</reference>
<dbReference type="OrthoDB" id="2142759at2759"/>
<feature type="region of interest" description="Disordered" evidence="1">
    <location>
        <begin position="1"/>
        <end position="39"/>
    </location>
</feature>
<feature type="domain" description="DUF7881" evidence="3">
    <location>
        <begin position="47"/>
        <end position="127"/>
    </location>
</feature>
<dbReference type="Pfam" id="PF13391">
    <property type="entry name" value="HNH_2"/>
    <property type="match status" value="1"/>
</dbReference>
<evidence type="ECO:0000259" key="3">
    <source>
        <dbReference type="Pfam" id="PF25324"/>
    </source>
</evidence>
<accession>A0A232LXK3</accession>
<sequence>MSSSTSSISPTTPSTTPSISPSTPASSFSTSPSPSSPNMTLATRALMRDVHFYDSNDPSVVLGGLVLNRGVTNKNFHAMLEVLIIPSENNGCITLDDDQPFFSLKDTAENIIPRDDLPLKPGDYYIVGPFVINNEQTSGRMISVGTGRRTHGFRDAVRRRDGRCWVTGEEPPSAEFGEWSGLEAAHVVPLAFEGCWSLNNYDRWITFPPKEGGNINSVQNGLLLRSDVRQLFDSYGFSINPDDDHKIVFFTNDSSKNRSGKHIERSLLDHPERPPDQLLRWHFRQAVLANMRGGGEPLMEFDFPPGSDDVGCILNGPNANQRMEFELFDRLGAQLDLFPETSVVH</sequence>
<feature type="domain" description="HNH nuclease" evidence="2">
    <location>
        <begin position="164"/>
        <end position="240"/>
    </location>
</feature>
<keyword evidence="5" id="KW-1185">Reference proteome</keyword>
<dbReference type="Proteomes" id="UP000243515">
    <property type="component" value="Unassembled WGS sequence"/>
</dbReference>
<evidence type="ECO:0000313" key="4">
    <source>
        <dbReference type="EMBL" id="OXV08852.1"/>
    </source>
</evidence>
<name>A0A232LXK3_9EURO</name>
<feature type="compositionally biased region" description="Low complexity" evidence="1">
    <location>
        <begin position="1"/>
        <end position="37"/>
    </location>
</feature>
<dbReference type="InterPro" id="IPR057203">
    <property type="entry name" value="DUF7881"/>
</dbReference>
<gene>
    <name evidence="4" type="ORF">Egran_03385</name>
</gene>
<dbReference type="Pfam" id="PF25324">
    <property type="entry name" value="DUF7881"/>
    <property type="match status" value="1"/>
</dbReference>
<dbReference type="InterPro" id="IPR003615">
    <property type="entry name" value="HNH_nuc"/>
</dbReference>
<protein>
    <submittedName>
        <fullName evidence="4">Uncharacterized protein</fullName>
    </submittedName>
</protein>
<organism evidence="4 5">
    <name type="scientific">Elaphomyces granulatus</name>
    <dbReference type="NCBI Taxonomy" id="519963"/>
    <lineage>
        <taxon>Eukaryota</taxon>
        <taxon>Fungi</taxon>
        <taxon>Dikarya</taxon>
        <taxon>Ascomycota</taxon>
        <taxon>Pezizomycotina</taxon>
        <taxon>Eurotiomycetes</taxon>
        <taxon>Eurotiomycetidae</taxon>
        <taxon>Eurotiales</taxon>
        <taxon>Elaphomycetaceae</taxon>
        <taxon>Elaphomyces</taxon>
    </lineage>
</organism>
<evidence type="ECO:0000256" key="1">
    <source>
        <dbReference type="SAM" id="MobiDB-lite"/>
    </source>
</evidence>
<dbReference type="AlphaFoldDB" id="A0A232LXK3"/>
<proteinExistence type="predicted"/>
<evidence type="ECO:0000313" key="5">
    <source>
        <dbReference type="Proteomes" id="UP000243515"/>
    </source>
</evidence>
<comment type="caution">
    <text evidence="4">The sequence shown here is derived from an EMBL/GenBank/DDBJ whole genome shotgun (WGS) entry which is preliminary data.</text>
</comment>
<evidence type="ECO:0000259" key="2">
    <source>
        <dbReference type="Pfam" id="PF13391"/>
    </source>
</evidence>
<dbReference type="EMBL" id="NPHW01003854">
    <property type="protein sequence ID" value="OXV08852.1"/>
    <property type="molecule type" value="Genomic_DNA"/>
</dbReference>